<feature type="compositionally biased region" description="Basic and acidic residues" evidence="5">
    <location>
        <begin position="381"/>
        <end position="392"/>
    </location>
</feature>
<dbReference type="GO" id="GO:0005525">
    <property type="term" value="F:GTP binding"/>
    <property type="evidence" value="ECO:0007669"/>
    <property type="project" value="InterPro"/>
</dbReference>
<organism evidence="8 10">
    <name type="scientific">Aerococcus sanguinicola</name>
    <dbReference type="NCBI Taxonomy" id="119206"/>
    <lineage>
        <taxon>Bacteria</taxon>
        <taxon>Bacillati</taxon>
        <taxon>Bacillota</taxon>
        <taxon>Bacilli</taxon>
        <taxon>Lactobacillales</taxon>
        <taxon>Aerococcaceae</taxon>
        <taxon>Aerococcus</taxon>
    </lineage>
</organism>
<dbReference type="Pfam" id="PF05128">
    <property type="entry name" value="DUF697"/>
    <property type="match status" value="1"/>
</dbReference>
<evidence type="ECO:0000313" key="8">
    <source>
        <dbReference type="EMBL" id="AMB93386.1"/>
    </source>
</evidence>
<evidence type="ECO:0000313" key="10">
    <source>
        <dbReference type="Proteomes" id="UP000069912"/>
    </source>
</evidence>
<dbReference type="AlphaFoldDB" id="A0A109REI4"/>
<accession>A0A109REI4</accession>
<evidence type="ECO:0000256" key="3">
    <source>
        <dbReference type="ARBA" id="ARBA00022989"/>
    </source>
</evidence>
<evidence type="ECO:0000313" key="9">
    <source>
        <dbReference type="EMBL" id="PKZ23005.1"/>
    </source>
</evidence>
<dbReference type="CDD" id="cd00882">
    <property type="entry name" value="Ras_like_GTPase"/>
    <property type="match status" value="1"/>
</dbReference>
<dbReference type="Pfam" id="PF01926">
    <property type="entry name" value="MMR_HSR1"/>
    <property type="match status" value="1"/>
</dbReference>
<dbReference type="Proteomes" id="UP000069912">
    <property type="component" value="Chromosome"/>
</dbReference>
<dbReference type="EMBL" id="PKGY01000001">
    <property type="protein sequence ID" value="PKZ23005.1"/>
    <property type="molecule type" value="Genomic_DNA"/>
</dbReference>
<dbReference type="GeneID" id="92902589"/>
<evidence type="ECO:0000256" key="2">
    <source>
        <dbReference type="ARBA" id="ARBA00022692"/>
    </source>
</evidence>
<proteinExistence type="predicted"/>
<reference evidence="10" key="2">
    <citation type="submission" date="2016-01" db="EMBL/GenBank/DDBJ databases">
        <title>Six Aerococcus type strain genome sequencing and assembly using PacBio and Illumina Hiseq.</title>
        <authorList>
            <person name="Carkaci D."/>
            <person name="Dargis R."/>
            <person name="Nielsen X.C."/>
            <person name="Skovgaard O."/>
            <person name="Fuursted K."/>
            <person name="Christensen J.J."/>
        </authorList>
    </citation>
    <scope>NUCLEOTIDE SEQUENCE [LARGE SCALE GENOMIC DNA]</scope>
    <source>
        <strain evidence="10">CCUG43001</strain>
    </source>
</reference>
<dbReference type="Proteomes" id="UP000234239">
    <property type="component" value="Unassembled WGS sequence"/>
</dbReference>
<keyword evidence="10" id="KW-1185">Reference proteome</keyword>
<feature type="domain" description="G" evidence="7">
    <location>
        <begin position="31"/>
        <end position="148"/>
    </location>
</feature>
<evidence type="ECO:0000313" key="11">
    <source>
        <dbReference type="Proteomes" id="UP000234239"/>
    </source>
</evidence>
<evidence type="ECO:0000256" key="4">
    <source>
        <dbReference type="ARBA" id="ARBA00023136"/>
    </source>
</evidence>
<name>A0A109REI4_9LACT</name>
<dbReference type="OrthoDB" id="9255830at2"/>
<dbReference type="InterPro" id="IPR021147">
    <property type="entry name" value="DUF697"/>
</dbReference>
<keyword evidence="3 6" id="KW-1133">Transmembrane helix</keyword>
<gene>
    <name evidence="8" type="ORF">AWM72_00690</name>
    <name evidence="9" type="ORF">CYJ28_00155</name>
</gene>
<feature type="transmembrane region" description="Helical" evidence="6">
    <location>
        <begin position="278"/>
        <end position="299"/>
    </location>
</feature>
<evidence type="ECO:0000256" key="1">
    <source>
        <dbReference type="ARBA" id="ARBA00004141"/>
    </source>
</evidence>
<reference evidence="8 10" key="1">
    <citation type="journal article" date="2016" name="Genome Announc.">
        <title>Complete Genome Sequences of Aerococcus christensenii CCUG 28831T, Aerococcus sanguinicola CCUG 43001T, Aerococcus urinae CCUG 36881T, Aerococcus urinaeequi CCUG 28094T, Aerococcus urinaehominis CCUG 42038 BT, and Aerococcus viridans CCUG 4311T.</title>
        <authorList>
            <person name="Carkaci D."/>
            <person name="Dargis R."/>
            <person name="Nielsen X.C."/>
            <person name="Skovgaard O."/>
            <person name="Fuursted K."/>
            <person name="Christensen J.J."/>
        </authorList>
    </citation>
    <scope>NUCLEOTIDE SEQUENCE [LARGE SCALE GENOMIC DNA]</scope>
    <source>
        <strain evidence="8 10">CCUG43001</strain>
    </source>
</reference>
<dbReference type="InterPro" id="IPR027417">
    <property type="entry name" value="P-loop_NTPase"/>
</dbReference>
<feature type="transmembrane region" description="Helical" evidence="6">
    <location>
        <begin position="230"/>
        <end position="248"/>
    </location>
</feature>
<dbReference type="KEGG" id="asan:AWM72_00690"/>
<evidence type="ECO:0000259" key="7">
    <source>
        <dbReference type="Pfam" id="PF01926"/>
    </source>
</evidence>
<dbReference type="InterPro" id="IPR006073">
    <property type="entry name" value="GTP-bd"/>
</dbReference>
<protein>
    <submittedName>
        <fullName evidence="9">DUF697 domain-containing protein</fullName>
    </submittedName>
    <submittedName>
        <fullName evidence="8">GTP-binding protein</fullName>
    </submittedName>
</protein>
<feature type="region of interest" description="Disordered" evidence="5">
    <location>
        <begin position="369"/>
        <end position="392"/>
    </location>
</feature>
<dbReference type="RefSeq" id="WP_067971712.1">
    <property type="nucleotide sequence ID" value="NZ_CAJHKM010000003.1"/>
</dbReference>
<dbReference type="EMBL" id="CP014160">
    <property type="protein sequence ID" value="AMB93386.1"/>
    <property type="molecule type" value="Genomic_DNA"/>
</dbReference>
<keyword evidence="2 6" id="KW-0812">Transmembrane</keyword>
<evidence type="ECO:0000256" key="6">
    <source>
        <dbReference type="SAM" id="Phobius"/>
    </source>
</evidence>
<dbReference type="GO" id="GO:0016020">
    <property type="term" value="C:membrane"/>
    <property type="evidence" value="ECO:0007669"/>
    <property type="project" value="UniProtKB-SubCell"/>
</dbReference>
<dbReference type="Gene3D" id="3.40.50.300">
    <property type="entry name" value="P-loop containing nucleotide triphosphate hydrolases"/>
    <property type="match status" value="1"/>
</dbReference>
<evidence type="ECO:0000256" key="5">
    <source>
        <dbReference type="SAM" id="MobiDB-lite"/>
    </source>
</evidence>
<feature type="transmembrane region" description="Helical" evidence="6">
    <location>
        <begin position="319"/>
        <end position="341"/>
    </location>
</feature>
<feature type="transmembrane region" description="Helical" evidence="6">
    <location>
        <begin position="254"/>
        <end position="271"/>
    </location>
</feature>
<keyword evidence="4 6" id="KW-0472">Membrane</keyword>
<reference evidence="9 11" key="3">
    <citation type="submission" date="2017-12" db="EMBL/GenBank/DDBJ databases">
        <title>Phylogenetic diversity of female urinary microbiome.</title>
        <authorList>
            <person name="Thomas-White K."/>
            <person name="Wolfe A.J."/>
        </authorList>
    </citation>
    <scope>NUCLEOTIDE SEQUENCE [LARGE SCALE GENOMIC DNA]</scope>
    <source>
        <strain evidence="9 11">UMB0139</strain>
    </source>
</reference>
<sequence>MKKTSAVDLSLIEELTQQTQDEIKKMKPIHILVVGKTGVGKSTLINRVFRERLVETGIGEPITKHLRQITKDNLPLVLYDTRGLELDAAIQDQVAREINECLDQLEAEGETMHCAYYCINASSSRIEPMEKDFIQGLAEKMPVILVLTQAIGQPAQDFKKYLENLNLKVQAVVPIMAKDYPVSPDYTVEAYGLDHLIEQTLAVIPHDVQDAFNNAQQGDLDRKARLARRWARRYIISTFGVGFTPIPFADAALIVPLQISMLAHITAIFGVSLEHQTLVGLIGAVGGTTGATFLGRTLVGNIFKLIPGLGSLAGGAISGATASIVTTALAMSYISVLRVIAEHDVRNEKLSAKSIRKLMQSEFRARLRRGKKDPDYQAIRNEQEKEKKERKD</sequence>
<comment type="subcellular location">
    <subcellularLocation>
        <location evidence="1">Membrane</location>
        <topology evidence="1">Multi-pass membrane protein</topology>
    </subcellularLocation>
</comment>
<dbReference type="SUPFAM" id="SSF52540">
    <property type="entry name" value="P-loop containing nucleoside triphosphate hydrolases"/>
    <property type="match status" value="1"/>
</dbReference>